<dbReference type="Gene3D" id="3.40.50.720">
    <property type="entry name" value="NAD(P)-binding Rossmann-like Domain"/>
    <property type="match status" value="2"/>
</dbReference>
<keyword evidence="5" id="KW-1185">Reference proteome</keyword>
<protein>
    <submittedName>
        <fullName evidence="4">D-isomer specific 2-hydroxyacid dehydrogenase family protein</fullName>
    </submittedName>
</protein>
<dbReference type="CDD" id="cd12159">
    <property type="entry name" value="2-Hacid_dh_2"/>
    <property type="match status" value="1"/>
</dbReference>
<dbReference type="PANTHER" id="PTHR43333">
    <property type="entry name" value="2-HACID_DH_C DOMAIN-CONTAINING PROTEIN"/>
    <property type="match status" value="1"/>
</dbReference>
<evidence type="ECO:0000256" key="2">
    <source>
        <dbReference type="ARBA" id="ARBA00023027"/>
    </source>
</evidence>
<keyword evidence="1" id="KW-0560">Oxidoreductase</keyword>
<organism evidence="4 5">
    <name type="scientific">Corynebacterium suedekumii</name>
    <dbReference type="NCBI Taxonomy" id="3049801"/>
    <lineage>
        <taxon>Bacteria</taxon>
        <taxon>Bacillati</taxon>
        <taxon>Actinomycetota</taxon>
        <taxon>Actinomycetes</taxon>
        <taxon>Mycobacteriales</taxon>
        <taxon>Corynebacteriaceae</taxon>
        <taxon>Corynebacterium</taxon>
    </lineage>
</organism>
<dbReference type="PANTHER" id="PTHR43333:SF1">
    <property type="entry name" value="D-ISOMER SPECIFIC 2-HYDROXYACID DEHYDROGENASE NAD-BINDING DOMAIN-CONTAINING PROTEIN"/>
    <property type="match status" value="1"/>
</dbReference>
<name>A0ABY8VMK5_9CORY</name>
<sequence>MKFTMLPTVWDETVAELEAAGHEFVEDLAQARGLVFNAGPEKLPDPVPENIEVIQLPFAGVEPFNDAGLLAADGPRWANGAGLYADTVAESALSLLLAQLHLLKTAVTSASFDSADTIDAHKQWLFEDKTVAVIGAGGIGVRLLELLAPHRVSTIAVNRSGRPVTGADRTVAIDDAAMDEVWATADYFVLIMPLTDQTRHMVDAEVLGKMKSTAVVVNVGRGPLIHTDDLLAALRDGTIAGAALDVTDPEPLPDDHPLWGLDNCLITPHVANTPSMVRALTGQQAVRNFDAFEAGETMPAEVDGKAGY</sequence>
<dbReference type="InterPro" id="IPR006140">
    <property type="entry name" value="D-isomer_DH_NAD-bd"/>
</dbReference>
<gene>
    <name evidence="4" type="ORF">QP029_00155</name>
</gene>
<reference evidence="4 5" key="1">
    <citation type="submission" date="2023-05" db="EMBL/GenBank/DDBJ databases">
        <title>Corynebacterium suedekumii sp. nov. and Corynebacterium breve sp. nov. isolated from raw cow's milk.</title>
        <authorList>
            <person name="Baer M.K."/>
            <person name="Mehl L."/>
            <person name="Hellmuth R."/>
            <person name="Marke G."/>
            <person name="Lipski A."/>
        </authorList>
    </citation>
    <scope>NUCLEOTIDE SEQUENCE [LARGE SCALE GENOMIC DNA]</scope>
    <source>
        <strain evidence="4 5">LM112</strain>
    </source>
</reference>
<keyword evidence="2" id="KW-0520">NAD</keyword>
<proteinExistence type="predicted"/>
<accession>A0ABY8VMK5</accession>
<evidence type="ECO:0000313" key="5">
    <source>
        <dbReference type="Proteomes" id="UP001238805"/>
    </source>
</evidence>
<dbReference type="EMBL" id="CP126970">
    <property type="protein sequence ID" value="WIM70327.1"/>
    <property type="molecule type" value="Genomic_DNA"/>
</dbReference>
<evidence type="ECO:0000256" key="1">
    <source>
        <dbReference type="ARBA" id="ARBA00023002"/>
    </source>
</evidence>
<dbReference type="Pfam" id="PF02826">
    <property type="entry name" value="2-Hacid_dh_C"/>
    <property type="match status" value="1"/>
</dbReference>
<dbReference type="RefSeq" id="WP_284874917.1">
    <property type="nucleotide sequence ID" value="NZ_CP126970.1"/>
</dbReference>
<dbReference type="InterPro" id="IPR036291">
    <property type="entry name" value="NAD(P)-bd_dom_sf"/>
</dbReference>
<evidence type="ECO:0000313" key="4">
    <source>
        <dbReference type="EMBL" id="WIM70327.1"/>
    </source>
</evidence>
<feature type="domain" description="D-isomer specific 2-hydroxyacid dehydrogenase NAD-binding" evidence="3">
    <location>
        <begin position="121"/>
        <end position="271"/>
    </location>
</feature>
<dbReference type="Proteomes" id="UP001238805">
    <property type="component" value="Chromosome"/>
</dbReference>
<dbReference type="SUPFAM" id="SSF51735">
    <property type="entry name" value="NAD(P)-binding Rossmann-fold domains"/>
    <property type="match status" value="1"/>
</dbReference>
<evidence type="ECO:0000259" key="3">
    <source>
        <dbReference type="Pfam" id="PF02826"/>
    </source>
</evidence>